<evidence type="ECO:0000256" key="1">
    <source>
        <dbReference type="ARBA" id="ARBA00000799"/>
    </source>
</evidence>
<comment type="catalytic activity">
    <reaction evidence="1">
        <text>chorismate = isochorismate</text>
        <dbReference type="Rhea" id="RHEA:18985"/>
        <dbReference type="ChEBI" id="CHEBI:29748"/>
        <dbReference type="ChEBI" id="CHEBI:29780"/>
        <dbReference type="EC" id="5.4.4.2"/>
    </reaction>
</comment>
<evidence type="ECO:0000256" key="2">
    <source>
        <dbReference type="ARBA" id="ARBA00005297"/>
    </source>
</evidence>
<dbReference type="InterPro" id="IPR005801">
    <property type="entry name" value="ADC_synthase"/>
</dbReference>
<evidence type="ECO:0000259" key="6">
    <source>
        <dbReference type="Pfam" id="PF00425"/>
    </source>
</evidence>
<dbReference type="NCBIfam" id="TIGR00543">
    <property type="entry name" value="isochor_syn"/>
    <property type="match status" value="1"/>
</dbReference>
<proteinExistence type="inferred from homology"/>
<organism evidence="7 8">
    <name type="scientific">Muriicola marianensis</name>
    <dbReference type="NCBI Taxonomy" id="1324801"/>
    <lineage>
        <taxon>Bacteria</taxon>
        <taxon>Pseudomonadati</taxon>
        <taxon>Bacteroidota</taxon>
        <taxon>Flavobacteriia</taxon>
        <taxon>Flavobacteriales</taxon>
        <taxon>Flavobacteriaceae</taxon>
        <taxon>Muriicola</taxon>
    </lineage>
</organism>
<protein>
    <recommendedName>
        <fullName evidence="3">isochorismate synthase</fullName>
        <ecNumber evidence="3">5.4.4.2</ecNumber>
    </recommendedName>
    <alternativeName>
        <fullName evidence="5">Isochorismate mutase</fullName>
    </alternativeName>
</protein>
<feature type="domain" description="Chorismate-utilising enzyme C-terminal" evidence="6">
    <location>
        <begin position="57"/>
        <end position="300"/>
    </location>
</feature>
<name>A0ABQ1QN61_9FLAO</name>
<evidence type="ECO:0000313" key="8">
    <source>
        <dbReference type="Proteomes" id="UP000625780"/>
    </source>
</evidence>
<evidence type="ECO:0000313" key="7">
    <source>
        <dbReference type="EMBL" id="GGD37730.1"/>
    </source>
</evidence>
<evidence type="ECO:0000256" key="5">
    <source>
        <dbReference type="ARBA" id="ARBA00041564"/>
    </source>
</evidence>
<dbReference type="Pfam" id="PF00425">
    <property type="entry name" value="Chorismate_bind"/>
    <property type="match status" value="1"/>
</dbReference>
<keyword evidence="8" id="KW-1185">Reference proteome</keyword>
<dbReference type="Gene3D" id="3.60.120.10">
    <property type="entry name" value="Anthranilate synthase"/>
    <property type="match status" value="1"/>
</dbReference>
<dbReference type="PANTHER" id="PTHR42839:SF2">
    <property type="entry name" value="ISOCHORISMATE SYNTHASE ENTC"/>
    <property type="match status" value="1"/>
</dbReference>
<dbReference type="EMBL" id="BMFH01000001">
    <property type="protein sequence ID" value="GGD37730.1"/>
    <property type="molecule type" value="Genomic_DNA"/>
</dbReference>
<comment type="similarity">
    <text evidence="2">Belongs to the isochorismate synthase family.</text>
</comment>
<dbReference type="InterPro" id="IPR004561">
    <property type="entry name" value="IsoChor_synthase"/>
</dbReference>
<accession>A0ABQ1QN61</accession>
<comment type="caution">
    <text evidence="7">The sequence shown here is derived from an EMBL/GenBank/DDBJ whole genome shotgun (WGS) entry which is preliminary data.</text>
</comment>
<keyword evidence="4" id="KW-0413">Isomerase</keyword>
<sequence length="308" mass="34316">MYAPVDLTRSGFIVSPFRKDNPAFMILPDRIVEATDQTTKIKGVTTAESTESVEEANRYKDLVRRAVQTIRKGNLKKVVLSRPMEVPTGKSALEIFESLLAAYPSAFCYCWYHPEVGCWLGATPETLVHFSKSEFRTVALAGTLKKEEGKTPAWGPKEKEEQGIVTDYIRAALSEMGIKTETSAVETVAAGSLWHLKTTLTGKVDSDQVGEVIRALHPTPAVCGIPLKEAQNFIRENEGYARGYYTGYLGELHREKEGETRLFVNLRCMEFLGDRARIFVGGGITASSDEQKEWEETRAKSQTVLRVL</sequence>
<dbReference type="EC" id="5.4.4.2" evidence="3"/>
<reference evidence="8" key="1">
    <citation type="journal article" date="2019" name="Int. J. Syst. Evol. Microbiol.">
        <title>The Global Catalogue of Microorganisms (GCM) 10K type strain sequencing project: providing services to taxonomists for standard genome sequencing and annotation.</title>
        <authorList>
            <consortium name="The Broad Institute Genomics Platform"/>
            <consortium name="The Broad Institute Genome Sequencing Center for Infectious Disease"/>
            <person name="Wu L."/>
            <person name="Ma J."/>
        </authorList>
    </citation>
    <scope>NUCLEOTIDE SEQUENCE [LARGE SCALE GENOMIC DNA]</scope>
    <source>
        <strain evidence="8">CGMCC 1.12606</strain>
    </source>
</reference>
<evidence type="ECO:0000256" key="4">
    <source>
        <dbReference type="ARBA" id="ARBA00023235"/>
    </source>
</evidence>
<dbReference type="Proteomes" id="UP000625780">
    <property type="component" value="Unassembled WGS sequence"/>
</dbReference>
<dbReference type="PANTHER" id="PTHR42839">
    <property type="entry name" value="ISOCHORISMATE SYNTHASE ENTC"/>
    <property type="match status" value="1"/>
</dbReference>
<dbReference type="InterPro" id="IPR015890">
    <property type="entry name" value="Chorismate_C"/>
</dbReference>
<dbReference type="SUPFAM" id="SSF56322">
    <property type="entry name" value="ADC synthase"/>
    <property type="match status" value="1"/>
</dbReference>
<gene>
    <name evidence="7" type="ORF">GCM10011361_01000</name>
</gene>
<evidence type="ECO:0000256" key="3">
    <source>
        <dbReference type="ARBA" id="ARBA00012824"/>
    </source>
</evidence>